<dbReference type="SUPFAM" id="SSF52283">
    <property type="entry name" value="Formate/glycerate dehydrogenase catalytic domain-like"/>
    <property type="match status" value="1"/>
</dbReference>
<dbReference type="InterPro" id="IPR006139">
    <property type="entry name" value="D-isomer_2_OHA_DH_cat_dom"/>
</dbReference>
<dbReference type="PROSITE" id="PS00671">
    <property type="entry name" value="D_2_HYDROXYACID_DH_3"/>
    <property type="match status" value="1"/>
</dbReference>
<keyword evidence="7" id="KW-1185">Reference proteome</keyword>
<dbReference type="EMBL" id="JASMWN010000006">
    <property type="protein sequence ID" value="MDU9004211.1"/>
    <property type="molecule type" value="Genomic_DNA"/>
</dbReference>
<dbReference type="InterPro" id="IPR050223">
    <property type="entry name" value="D-isomer_2-hydroxyacid_DH"/>
</dbReference>
<comment type="caution">
    <text evidence="6">The sequence shown here is derived from an EMBL/GenBank/DDBJ whole genome shotgun (WGS) entry which is preliminary data.</text>
</comment>
<evidence type="ECO:0000256" key="2">
    <source>
        <dbReference type="ARBA" id="ARBA00023027"/>
    </source>
</evidence>
<keyword evidence="1 3" id="KW-0560">Oxidoreductase</keyword>
<evidence type="ECO:0000256" key="3">
    <source>
        <dbReference type="RuleBase" id="RU003719"/>
    </source>
</evidence>
<evidence type="ECO:0000313" key="6">
    <source>
        <dbReference type="EMBL" id="MDU9004211.1"/>
    </source>
</evidence>
<comment type="similarity">
    <text evidence="3">Belongs to the D-isomer specific 2-hydroxyacid dehydrogenase family.</text>
</comment>
<dbReference type="Proteomes" id="UP001255416">
    <property type="component" value="Unassembled WGS sequence"/>
</dbReference>
<evidence type="ECO:0000259" key="5">
    <source>
        <dbReference type="Pfam" id="PF02826"/>
    </source>
</evidence>
<dbReference type="RefSeq" id="WP_316775731.1">
    <property type="nucleotide sequence ID" value="NZ_JASMWN010000006.1"/>
</dbReference>
<dbReference type="InterPro" id="IPR006140">
    <property type="entry name" value="D-isomer_DH_NAD-bd"/>
</dbReference>
<keyword evidence="2" id="KW-0520">NAD</keyword>
<sequence length="329" mass="35410">MAGSKVIFSTHALHPDVTRDLQSLGDYRVSSAPTPDAILKESAGAEIIVVRAKISPEIIARERGLMACVRHGAGLDMIPMDAASQAGVLVANVPGANATTVAEHVIWSALALLRKYPQVSCDLRASGWEPARVHSNHGHELSGRTIGILGAGNIGRRVAEMARHGFGCNVIALTRTPTTLPEWIEHVPFDQLLARSDILALTCPLTSETQGIIDRAAIAKMKQGAVLINVSRGQVTDEMALAEALASGKLRGAAVDVFCQQPLPPDHPFLALHNVILTPHMAGITEESMLRMGQGVVAETRRILSGKKPRNFCNPEVWERHRKRFGLPS</sequence>
<reference evidence="7" key="1">
    <citation type="submission" date="2023-05" db="EMBL/GenBank/DDBJ databases">
        <title>Sedimentitalea sp. nov. JM2-8.</title>
        <authorList>
            <person name="Huang J."/>
        </authorList>
    </citation>
    <scope>NUCLEOTIDE SEQUENCE [LARGE SCALE GENOMIC DNA]</scope>
    <source>
        <strain evidence="7">KHS03</strain>
    </source>
</reference>
<evidence type="ECO:0000313" key="7">
    <source>
        <dbReference type="Proteomes" id="UP001255416"/>
    </source>
</evidence>
<dbReference type="InterPro" id="IPR029753">
    <property type="entry name" value="D-isomer_DH_CS"/>
</dbReference>
<accession>A0ABU3VDH7</accession>
<gene>
    <name evidence="6" type="ORF">QO231_10135</name>
</gene>
<dbReference type="Pfam" id="PF00389">
    <property type="entry name" value="2-Hacid_dh"/>
    <property type="match status" value="1"/>
</dbReference>
<evidence type="ECO:0000256" key="1">
    <source>
        <dbReference type="ARBA" id="ARBA00023002"/>
    </source>
</evidence>
<dbReference type="PANTHER" id="PTHR10996">
    <property type="entry name" value="2-HYDROXYACID DEHYDROGENASE-RELATED"/>
    <property type="match status" value="1"/>
</dbReference>
<name>A0ABU3VDH7_9RHOB</name>
<feature type="domain" description="D-isomer specific 2-hydroxyacid dehydrogenase NAD-binding" evidence="5">
    <location>
        <begin position="107"/>
        <end position="282"/>
    </location>
</feature>
<dbReference type="InterPro" id="IPR036291">
    <property type="entry name" value="NAD(P)-bd_dom_sf"/>
</dbReference>
<evidence type="ECO:0000259" key="4">
    <source>
        <dbReference type="Pfam" id="PF00389"/>
    </source>
</evidence>
<feature type="domain" description="D-isomer specific 2-hydroxyacid dehydrogenase catalytic" evidence="4">
    <location>
        <begin position="10"/>
        <end position="312"/>
    </location>
</feature>
<organism evidence="6 7">
    <name type="scientific">Sedimentitalea todarodis</name>
    <dbReference type="NCBI Taxonomy" id="1631240"/>
    <lineage>
        <taxon>Bacteria</taxon>
        <taxon>Pseudomonadati</taxon>
        <taxon>Pseudomonadota</taxon>
        <taxon>Alphaproteobacteria</taxon>
        <taxon>Rhodobacterales</taxon>
        <taxon>Paracoccaceae</taxon>
        <taxon>Sedimentitalea</taxon>
    </lineage>
</organism>
<protein>
    <submittedName>
        <fullName evidence="6">NAD(P)-dependent oxidoreductase</fullName>
    </submittedName>
</protein>
<dbReference type="SUPFAM" id="SSF51735">
    <property type="entry name" value="NAD(P)-binding Rossmann-fold domains"/>
    <property type="match status" value="1"/>
</dbReference>
<proteinExistence type="inferred from homology"/>
<dbReference type="PANTHER" id="PTHR10996:SF178">
    <property type="entry name" value="2-HYDROXYACID DEHYDROGENASE YGL185C-RELATED"/>
    <property type="match status" value="1"/>
</dbReference>
<dbReference type="Gene3D" id="3.40.50.720">
    <property type="entry name" value="NAD(P)-binding Rossmann-like Domain"/>
    <property type="match status" value="2"/>
</dbReference>
<dbReference type="Pfam" id="PF02826">
    <property type="entry name" value="2-Hacid_dh_C"/>
    <property type="match status" value="1"/>
</dbReference>